<dbReference type="PANTHER" id="PTHR41786:SF1">
    <property type="entry name" value="6-HYDROXYMETHYLPTERIN DIPHOSPHOKINASE MPTE-LIKE DOMAIN-CONTAINING PROTEIN"/>
    <property type="match status" value="1"/>
</dbReference>
<organism evidence="2 3">
    <name type="scientific">Lysinibacillus contaminans</name>
    <dbReference type="NCBI Taxonomy" id="1293441"/>
    <lineage>
        <taxon>Bacteria</taxon>
        <taxon>Bacillati</taxon>
        <taxon>Bacillota</taxon>
        <taxon>Bacilli</taxon>
        <taxon>Bacillales</taxon>
        <taxon>Bacillaceae</taxon>
        <taxon>Lysinibacillus</taxon>
    </lineage>
</organism>
<evidence type="ECO:0000259" key="1">
    <source>
        <dbReference type="Pfam" id="PF01973"/>
    </source>
</evidence>
<gene>
    <name evidence="2" type="ORF">AEA09_18220</name>
</gene>
<evidence type="ECO:0000313" key="3">
    <source>
        <dbReference type="Proteomes" id="UP000050668"/>
    </source>
</evidence>
<accession>A0ABR5JXI4</accession>
<dbReference type="PANTHER" id="PTHR41786">
    <property type="entry name" value="MOTILITY ACCESSORY FACTOR MAF"/>
    <property type="match status" value="1"/>
</dbReference>
<dbReference type="RefSeq" id="WP_053585369.1">
    <property type="nucleotide sequence ID" value="NZ_LGRV01000007.1"/>
</dbReference>
<dbReference type="Proteomes" id="UP000050668">
    <property type="component" value="Unassembled WGS sequence"/>
</dbReference>
<dbReference type="EMBL" id="LGRV01000007">
    <property type="protein sequence ID" value="KOS66670.1"/>
    <property type="molecule type" value="Genomic_DNA"/>
</dbReference>
<dbReference type="Pfam" id="PF01973">
    <property type="entry name" value="MptE-like"/>
    <property type="match status" value="1"/>
</dbReference>
<name>A0ABR5JXI4_9BACI</name>
<keyword evidence="3" id="KW-1185">Reference proteome</keyword>
<dbReference type="InterPro" id="IPR002826">
    <property type="entry name" value="MptE-like"/>
</dbReference>
<sequence length="410" mass="46855">MLQLKWESYKAKNGELALMLNGYQLYSKYKPKESAFNWIQSEFDENAEEYILIGLGLGYHLEYLLKYAGNKKIYVYYFDEIELRLFEEKGNSELIQLENVKLIKKVTGIRMDENIQILIPNAWIKAIGENHPLNNILEIIKINQMSYNRSKKLMYSNFQLNILNESEIIQYSNSRKIGCLIAAGPSLDLTILWLKEHQGVVDIFVVGAALKTVLTYGILPTGVVISDASDLIQKQFEGLNYEGPLYYLSTANNATVKFLNGPKYILYQRGFIPAENEAIKRNSPLLDTGGSVGTVTFSLMEKLGYRKIVLFGQDLGFPNNQTHSEMSSSNVKMNANNIKRKIKANDGSMINTNLMLYSFWNWYEEKCKQGNLKVYNTAVQGAKVSNVELINEDIFNRLIKENIEENGDFI</sequence>
<protein>
    <recommendedName>
        <fullName evidence="1">6-hydroxymethylpterin diphosphokinase MptE-like domain-containing protein</fullName>
    </recommendedName>
</protein>
<proteinExistence type="predicted"/>
<reference evidence="3" key="1">
    <citation type="submission" date="2015-07" db="EMBL/GenBank/DDBJ databases">
        <title>Fjat-14205 dsm 2895.</title>
        <authorList>
            <person name="Liu B."/>
            <person name="Wang J."/>
            <person name="Zhu Y."/>
            <person name="Liu G."/>
            <person name="Chen Q."/>
            <person name="Chen Z."/>
            <person name="Lan J."/>
            <person name="Che J."/>
            <person name="Ge C."/>
            <person name="Shi H."/>
            <person name="Pan Z."/>
            <person name="Liu X."/>
        </authorList>
    </citation>
    <scope>NUCLEOTIDE SEQUENCE [LARGE SCALE GENOMIC DNA]</scope>
    <source>
        <strain evidence="3">DSM 25560</strain>
    </source>
</reference>
<evidence type="ECO:0000313" key="2">
    <source>
        <dbReference type="EMBL" id="KOS66670.1"/>
    </source>
</evidence>
<feature type="domain" description="6-hydroxymethylpterin diphosphokinase MptE-like" evidence="1">
    <location>
        <begin position="171"/>
        <end position="319"/>
    </location>
</feature>
<comment type="caution">
    <text evidence="2">The sequence shown here is derived from an EMBL/GenBank/DDBJ whole genome shotgun (WGS) entry which is preliminary data.</text>
</comment>